<name>A0AAJ7SDS0_9ACAR</name>
<dbReference type="RefSeq" id="XP_028966878.1">
    <property type="nucleotide sequence ID" value="XM_029111045.1"/>
</dbReference>
<feature type="compositionally biased region" description="Basic and acidic residues" evidence="1">
    <location>
        <begin position="126"/>
        <end position="135"/>
    </location>
</feature>
<sequence>MRFLSLVALIGAAHAAPLMEGSCSEDCINYLLTDAGGPKLLRLYRELLKPDTGTLTPIEVNRQTYEVSYAKKNLIQNALRKGIKDRVIEDMLDDAAIVPVSSSNRVSSKNFHMNVSVQQITQQKVEPIHERRPSHEPLSGGHRIYTNSQGDVNLDVKGQTLRVPDDLTRLPQIVDDTNTLDDIIRQLQELGVPIKRDGSRVMIGIPSSPQGLTLRVAIKKIDDKVSSVTITANDDKYTLPGDEARLNRYLAREPEVAYHILRIFSTHGVPVEYDSATKTLKTKLHSEEEILGSRTALGTHSISPSATSPKVLRVGSGSYYLPDDWERLKRDIQTGVVSPRSVTEILESEKINPPRDVVSAIRMKTTTHSRLLVRRYGDEVTVELGSQSYKLPGDQIALEKALKDNDFPMELVRDSLLRIGVDSRRIGSTLKVLTPAGDAYFSGLPTTKQYDYKIIPRSRGVEVSAGSQSYDLPTDKARLESDIASKKVLPRTLVDALNDAGVSSQMDIDKQEMLIQLSSGELRIPVRLNMGTKRVGSRLRLNVRGYDGSKVYTLTVGESGSDKIELPTEVHTLNNYIRSGKVDSDLLLQLLSRMGVSHRYDATNNYYVVTMNDRTYEIEKSKESSGGFSITEDCNSCKEDASSPHAQERIF</sequence>
<reference evidence="4" key="1">
    <citation type="submission" date="2025-08" db="UniProtKB">
        <authorList>
            <consortium name="RefSeq"/>
        </authorList>
    </citation>
    <scope>IDENTIFICATION</scope>
</reference>
<dbReference type="GeneID" id="100902161"/>
<feature type="region of interest" description="Disordered" evidence="1">
    <location>
        <begin position="122"/>
        <end position="142"/>
    </location>
</feature>
<keyword evidence="3" id="KW-1185">Reference proteome</keyword>
<dbReference type="AlphaFoldDB" id="A0AAJ7SDS0"/>
<organism evidence="3 4">
    <name type="scientific">Galendromus occidentalis</name>
    <name type="common">western predatory mite</name>
    <dbReference type="NCBI Taxonomy" id="34638"/>
    <lineage>
        <taxon>Eukaryota</taxon>
        <taxon>Metazoa</taxon>
        <taxon>Ecdysozoa</taxon>
        <taxon>Arthropoda</taxon>
        <taxon>Chelicerata</taxon>
        <taxon>Arachnida</taxon>
        <taxon>Acari</taxon>
        <taxon>Parasitiformes</taxon>
        <taxon>Mesostigmata</taxon>
        <taxon>Gamasina</taxon>
        <taxon>Phytoseioidea</taxon>
        <taxon>Phytoseiidae</taxon>
        <taxon>Typhlodrominae</taxon>
        <taxon>Galendromus</taxon>
    </lineage>
</organism>
<feature type="signal peptide" evidence="2">
    <location>
        <begin position="1"/>
        <end position="15"/>
    </location>
</feature>
<accession>A0AAJ7SDS0</accession>
<feature type="chain" id="PRO_5042496365" evidence="2">
    <location>
        <begin position="16"/>
        <end position="651"/>
    </location>
</feature>
<dbReference type="KEGG" id="goe:100902161"/>
<protein>
    <submittedName>
        <fullName evidence="4">Uncharacterized protein LOC100902161</fullName>
    </submittedName>
</protein>
<evidence type="ECO:0000313" key="3">
    <source>
        <dbReference type="Proteomes" id="UP000694867"/>
    </source>
</evidence>
<proteinExistence type="predicted"/>
<evidence type="ECO:0000256" key="1">
    <source>
        <dbReference type="SAM" id="MobiDB-lite"/>
    </source>
</evidence>
<evidence type="ECO:0000256" key="2">
    <source>
        <dbReference type="SAM" id="SignalP"/>
    </source>
</evidence>
<gene>
    <name evidence="4" type="primary">LOC100902161</name>
</gene>
<evidence type="ECO:0000313" key="4">
    <source>
        <dbReference type="RefSeq" id="XP_028966878.1"/>
    </source>
</evidence>
<keyword evidence="2" id="KW-0732">Signal</keyword>
<dbReference type="Proteomes" id="UP000694867">
    <property type="component" value="Unplaced"/>
</dbReference>